<dbReference type="EMBL" id="WHWC01000018">
    <property type="protein sequence ID" value="KAG8365086.1"/>
    <property type="molecule type" value="Genomic_DNA"/>
</dbReference>
<evidence type="ECO:0000259" key="4">
    <source>
        <dbReference type="Pfam" id="PF14543"/>
    </source>
</evidence>
<organism evidence="5 6">
    <name type="scientific">Buddleja alternifolia</name>
    <dbReference type="NCBI Taxonomy" id="168488"/>
    <lineage>
        <taxon>Eukaryota</taxon>
        <taxon>Viridiplantae</taxon>
        <taxon>Streptophyta</taxon>
        <taxon>Embryophyta</taxon>
        <taxon>Tracheophyta</taxon>
        <taxon>Spermatophyta</taxon>
        <taxon>Magnoliopsida</taxon>
        <taxon>eudicotyledons</taxon>
        <taxon>Gunneridae</taxon>
        <taxon>Pentapetalae</taxon>
        <taxon>asterids</taxon>
        <taxon>lamiids</taxon>
        <taxon>Lamiales</taxon>
        <taxon>Scrophulariaceae</taxon>
        <taxon>Buddlejeae</taxon>
        <taxon>Buddleja</taxon>
    </lineage>
</organism>
<dbReference type="GO" id="GO:0006508">
    <property type="term" value="P:proteolysis"/>
    <property type="evidence" value="ECO:0007669"/>
    <property type="project" value="UniProtKB-KW"/>
</dbReference>
<sequence>MNTITMNGCTVAHCHFDVITQIRDSLKLPWCVQIMPIWRDANQRADALDVLGLEYRKACLDGSTPGVWNLFDQGTNKGQATLELFHMHGPRSPLSQDNPTTTPSLSEVLSYDQSKVDSKLFSATENDHRCFANACVYAILYGEKSFSAGFFSNDTISQTSTDVFPNFLFGCGQYNQGNFENTARLLGLGRDPLSLVSQTAQKYGNFSYCPPSLSSSTRHLTLGDGGASTTTKFTPFASSRDHTTTLTSSQ</sequence>
<keyword evidence="2" id="KW-0645">Protease</keyword>
<feature type="domain" description="Xylanase inhibitor N-terminal" evidence="4">
    <location>
        <begin position="98"/>
        <end position="224"/>
    </location>
</feature>
<evidence type="ECO:0000313" key="5">
    <source>
        <dbReference type="EMBL" id="KAG8365086.1"/>
    </source>
</evidence>
<evidence type="ECO:0000313" key="6">
    <source>
        <dbReference type="Proteomes" id="UP000826271"/>
    </source>
</evidence>
<dbReference type="GO" id="GO:0008233">
    <property type="term" value="F:peptidase activity"/>
    <property type="evidence" value="ECO:0007669"/>
    <property type="project" value="UniProtKB-KW"/>
</dbReference>
<dbReference type="PANTHER" id="PTHR47967">
    <property type="entry name" value="OS07G0603500 PROTEIN-RELATED"/>
    <property type="match status" value="1"/>
</dbReference>
<evidence type="ECO:0000256" key="1">
    <source>
        <dbReference type="ARBA" id="ARBA00007447"/>
    </source>
</evidence>
<reference evidence="5" key="1">
    <citation type="submission" date="2019-10" db="EMBL/GenBank/DDBJ databases">
        <authorList>
            <person name="Zhang R."/>
            <person name="Pan Y."/>
            <person name="Wang J."/>
            <person name="Ma R."/>
            <person name="Yu S."/>
        </authorList>
    </citation>
    <scope>NUCLEOTIDE SEQUENCE</scope>
    <source>
        <strain evidence="5">LA-IB0</strain>
        <tissue evidence="5">Leaf</tissue>
    </source>
</reference>
<dbReference type="Pfam" id="PF14543">
    <property type="entry name" value="TAXi_N"/>
    <property type="match status" value="1"/>
</dbReference>
<keyword evidence="3" id="KW-0378">Hydrolase</keyword>
<dbReference type="Gene3D" id="2.40.70.10">
    <property type="entry name" value="Acid Proteases"/>
    <property type="match status" value="1"/>
</dbReference>
<dbReference type="SUPFAM" id="SSF50630">
    <property type="entry name" value="Acid proteases"/>
    <property type="match status" value="1"/>
</dbReference>
<dbReference type="InterPro" id="IPR051708">
    <property type="entry name" value="Plant_Aspart_Prot_A1"/>
</dbReference>
<name>A0AAV6WB03_9LAMI</name>
<dbReference type="AlphaFoldDB" id="A0AAV6WB03"/>
<comment type="similarity">
    <text evidence="1">Belongs to the peptidase A1 family.</text>
</comment>
<dbReference type="Proteomes" id="UP000826271">
    <property type="component" value="Unassembled WGS sequence"/>
</dbReference>
<dbReference type="InterPro" id="IPR021109">
    <property type="entry name" value="Peptidase_aspartic_dom_sf"/>
</dbReference>
<comment type="caution">
    <text evidence="5">The sequence shown here is derived from an EMBL/GenBank/DDBJ whole genome shotgun (WGS) entry which is preliminary data.</text>
</comment>
<evidence type="ECO:0000256" key="2">
    <source>
        <dbReference type="ARBA" id="ARBA00022670"/>
    </source>
</evidence>
<dbReference type="InterPro" id="IPR032861">
    <property type="entry name" value="TAXi_N"/>
</dbReference>
<protein>
    <recommendedName>
        <fullName evidence="4">Xylanase inhibitor N-terminal domain-containing protein</fullName>
    </recommendedName>
</protein>
<evidence type="ECO:0000256" key="3">
    <source>
        <dbReference type="ARBA" id="ARBA00022801"/>
    </source>
</evidence>
<accession>A0AAV6WB03</accession>
<keyword evidence="6" id="KW-1185">Reference proteome</keyword>
<proteinExistence type="inferred from homology"/>
<gene>
    <name evidence="5" type="ORF">BUALT_Bualt18G0067600</name>
</gene>